<dbReference type="STRING" id="930991.A0A0D0E877"/>
<reference evidence="5 6" key="1">
    <citation type="submission" date="2014-04" db="EMBL/GenBank/DDBJ databases">
        <authorList>
            <consortium name="DOE Joint Genome Institute"/>
            <person name="Kuo A."/>
            <person name="Kohler A."/>
            <person name="Jargeat P."/>
            <person name="Nagy L.G."/>
            <person name="Floudas D."/>
            <person name="Copeland A."/>
            <person name="Barry K.W."/>
            <person name="Cichocki N."/>
            <person name="Veneault-Fourrey C."/>
            <person name="LaButti K."/>
            <person name="Lindquist E.A."/>
            <person name="Lipzen A."/>
            <person name="Lundell T."/>
            <person name="Morin E."/>
            <person name="Murat C."/>
            <person name="Sun H."/>
            <person name="Tunlid A."/>
            <person name="Henrissat B."/>
            <person name="Grigoriev I.V."/>
            <person name="Hibbett D.S."/>
            <person name="Martin F."/>
            <person name="Nordberg H.P."/>
            <person name="Cantor M.N."/>
            <person name="Hua S.X."/>
        </authorList>
    </citation>
    <scope>NUCLEOTIDE SEQUENCE [LARGE SCALE GENOMIC DNA]</scope>
    <source>
        <strain evidence="5 6">Ve08.2h10</strain>
    </source>
</reference>
<dbReference type="PANTHER" id="PTHR19316">
    <property type="entry name" value="PROTEIN FOLDING REGULATOR"/>
    <property type="match status" value="1"/>
</dbReference>
<comment type="similarity">
    <text evidence="1">Belongs to the FES1 family.</text>
</comment>
<sequence>MDSLLRWGIEHSVPAGGNAPPPAPRGDLDPAIIDHILGKPDAQLMKEALEVAIDTTKDEDTRIAAMDNLEMLVENIDNANDLQKLKMWEPLQSLLSLPSTTDLLRFQTLWTIGTALQNNPAAQLSYLSLNLIPSILACLSPSSNSAKTRSKAMYALSGLLKHNAAAVKNFSDADAWDTFRSSLVDSDINLRRKAAFLLNSLLIPTSEDRLNTPTSVHTPSSTNAPVHPNSHASILSNPSSASTSPTTMAALQRESPLDGSSLLDAFISALVEPVPFGLDGESEKDAEFQDNIVRLLHTYSALCGGKFSDAQKHTLSNFFNTVTPADDLSNFSREEFDELKSALR</sequence>
<dbReference type="Pfam" id="PF08609">
    <property type="entry name" value="Fes1"/>
    <property type="match status" value="1"/>
</dbReference>
<dbReference type="InParanoid" id="A0A0D0E877"/>
<evidence type="ECO:0000259" key="4">
    <source>
        <dbReference type="Pfam" id="PF08609"/>
    </source>
</evidence>
<evidence type="ECO:0000313" key="5">
    <source>
        <dbReference type="EMBL" id="KIK98269.1"/>
    </source>
</evidence>
<dbReference type="AlphaFoldDB" id="A0A0D0E877"/>
<evidence type="ECO:0000256" key="1">
    <source>
        <dbReference type="ARBA" id="ARBA00011045"/>
    </source>
</evidence>
<dbReference type="InterPro" id="IPR016024">
    <property type="entry name" value="ARM-type_fold"/>
</dbReference>
<evidence type="ECO:0000313" key="6">
    <source>
        <dbReference type="Proteomes" id="UP000054538"/>
    </source>
</evidence>
<keyword evidence="2" id="KW-0677">Repeat</keyword>
<keyword evidence="6" id="KW-1185">Reference proteome</keyword>
<dbReference type="FunCoup" id="A0A0D0E877">
    <property type="interactions" value="325"/>
</dbReference>
<dbReference type="Proteomes" id="UP000054538">
    <property type="component" value="Unassembled WGS sequence"/>
</dbReference>
<evidence type="ECO:0000256" key="3">
    <source>
        <dbReference type="SAM" id="MobiDB-lite"/>
    </source>
</evidence>
<proteinExistence type="inferred from homology"/>
<dbReference type="OrthoDB" id="10250458at2759"/>
<dbReference type="Gene3D" id="1.25.10.10">
    <property type="entry name" value="Leucine-rich Repeat Variant"/>
    <property type="match status" value="1"/>
</dbReference>
<dbReference type="PANTHER" id="PTHR19316:SF18">
    <property type="entry name" value="HSP70-BINDING PROTEIN 1"/>
    <property type="match status" value="1"/>
</dbReference>
<gene>
    <name evidence="5" type="ORF">PAXRUDRAFT_9645</name>
</gene>
<feature type="region of interest" description="Disordered" evidence="3">
    <location>
        <begin position="208"/>
        <end position="252"/>
    </location>
</feature>
<dbReference type="InterPro" id="IPR013918">
    <property type="entry name" value="Nucleotide_exch_fac_Fes1"/>
</dbReference>
<evidence type="ECO:0000256" key="2">
    <source>
        <dbReference type="ARBA" id="ARBA00022737"/>
    </source>
</evidence>
<organism evidence="5 6">
    <name type="scientific">Paxillus rubicundulus Ve08.2h10</name>
    <dbReference type="NCBI Taxonomy" id="930991"/>
    <lineage>
        <taxon>Eukaryota</taxon>
        <taxon>Fungi</taxon>
        <taxon>Dikarya</taxon>
        <taxon>Basidiomycota</taxon>
        <taxon>Agaricomycotina</taxon>
        <taxon>Agaricomycetes</taxon>
        <taxon>Agaricomycetidae</taxon>
        <taxon>Boletales</taxon>
        <taxon>Paxilineae</taxon>
        <taxon>Paxillaceae</taxon>
        <taxon>Paxillus</taxon>
    </lineage>
</organism>
<feature type="compositionally biased region" description="Polar residues" evidence="3">
    <location>
        <begin position="211"/>
        <end position="224"/>
    </location>
</feature>
<dbReference type="GO" id="GO:0000774">
    <property type="term" value="F:adenyl-nucleotide exchange factor activity"/>
    <property type="evidence" value="ECO:0007669"/>
    <property type="project" value="TreeGrafter"/>
</dbReference>
<reference evidence="6" key="2">
    <citation type="submission" date="2015-01" db="EMBL/GenBank/DDBJ databases">
        <title>Evolutionary Origins and Diversification of the Mycorrhizal Mutualists.</title>
        <authorList>
            <consortium name="DOE Joint Genome Institute"/>
            <consortium name="Mycorrhizal Genomics Consortium"/>
            <person name="Kohler A."/>
            <person name="Kuo A."/>
            <person name="Nagy L.G."/>
            <person name="Floudas D."/>
            <person name="Copeland A."/>
            <person name="Barry K.W."/>
            <person name="Cichocki N."/>
            <person name="Veneault-Fourrey C."/>
            <person name="LaButti K."/>
            <person name="Lindquist E.A."/>
            <person name="Lipzen A."/>
            <person name="Lundell T."/>
            <person name="Morin E."/>
            <person name="Murat C."/>
            <person name="Riley R."/>
            <person name="Ohm R."/>
            <person name="Sun H."/>
            <person name="Tunlid A."/>
            <person name="Henrissat B."/>
            <person name="Grigoriev I.V."/>
            <person name="Hibbett D.S."/>
            <person name="Martin F."/>
        </authorList>
    </citation>
    <scope>NUCLEOTIDE SEQUENCE [LARGE SCALE GENOMIC DNA]</scope>
    <source>
        <strain evidence="6">Ve08.2h10</strain>
    </source>
</reference>
<dbReference type="HOGENOM" id="CLU_046722_0_0_1"/>
<accession>A0A0D0E877</accession>
<feature type="domain" description="Nucleotide exchange factor Fes1" evidence="4">
    <location>
        <begin position="1"/>
        <end position="82"/>
    </location>
</feature>
<protein>
    <recommendedName>
        <fullName evidence="4">Nucleotide exchange factor Fes1 domain-containing protein</fullName>
    </recommendedName>
</protein>
<dbReference type="SUPFAM" id="SSF48371">
    <property type="entry name" value="ARM repeat"/>
    <property type="match status" value="1"/>
</dbReference>
<dbReference type="InterPro" id="IPR050693">
    <property type="entry name" value="Hsp70_NEF-Inhibitors"/>
</dbReference>
<dbReference type="InterPro" id="IPR011989">
    <property type="entry name" value="ARM-like"/>
</dbReference>
<dbReference type="GO" id="GO:0005783">
    <property type="term" value="C:endoplasmic reticulum"/>
    <property type="evidence" value="ECO:0007669"/>
    <property type="project" value="TreeGrafter"/>
</dbReference>
<feature type="compositionally biased region" description="Low complexity" evidence="3">
    <location>
        <begin position="230"/>
        <end position="250"/>
    </location>
</feature>
<dbReference type="EMBL" id="KN824899">
    <property type="protein sequence ID" value="KIK98269.1"/>
    <property type="molecule type" value="Genomic_DNA"/>
</dbReference>
<name>A0A0D0E877_9AGAM</name>